<dbReference type="EMBL" id="JAUYZG010000022">
    <property type="protein sequence ID" value="KAK2872256.1"/>
    <property type="molecule type" value="Genomic_DNA"/>
</dbReference>
<dbReference type="InterPro" id="IPR027417">
    <property type="entry name" value="P-loop_NTPase"/>
</dbReference>
<dbReference type="AlphaFoldDB" id="A0AA88P187"/>
<evidence type="ECO:0000313" key="7">
    <source>
        <dbReference type="Proteomes" id="UP001187343"/>
    </source>
</evidence>
<dbReference type="GO" id="GO:0005525">
    <property type="term" value="F:GTP binding"/>
    <property type="evidence" value="ECO:0007669"/>
    <property type="project" value="UniProtKB-KW"/>
</dbReference>
<organism evidence="6 7">
    <name type="scientific">Cirrhinus molitorella</name>
    <name type="common">mud carp</name>
    <dbReference type="NCBI Taxonomy" id="172907"/>
    <lineage>
        <taxon>Eukaryota</taxon>
        <taxon>Metazoa</taxon>
        <taxon>Chordata</taxon>
        <taxon>Craniata</taxon>
        <taxon>Vertebrata</taxon>
        <taxon>Euteleostomi</taxon>
        <taxon>Actinopterygii</taxon>
        <taxon>Neopterygii</taxon>
        <taxon>Teleostei</taxon>
        <taxon>Ostariophysi</taxon>
        <taxon>Cypriniformes</taxon>
        <taxon>Cyprinidae</taxon>
        <taxon>Labeoninae</taxon>
        <taxon>Labeonini</taxon>
        <taxon>Cirrhinus</taxon>
    </lineage>
</organism>
<name>A0AA88P187_9TELE</name>
<sequence length="580" mass="67482">MELDRRAMELDARLMDLHVELNRRATEVDIRQREMEKRAERRQTKLDERLTELLQYIRDREAMELDGRATDLKKREMEPVIGEIQMQRKEIELYIKERELDIRERELDRRESETERRSNRLQASAHVQHTSIRVNEGDAGHHISGSAVACCFNISYIKEQKRQGTSSAQEDLSEEEWRSLHERQEELKSTAEDAQDNGKPVRCNSYELDPPKKQNKDSDLRRPLLSDNDTFTSEPVSTKELRFIMLGGDEYLMDHVCNIILRKRAARADSEIRHRKGHVCGRKITVVKAPSTWMSHVASCCCFESRLKSIKDEMVDCASQVFPGPHAFLLVTDNRKVTGSEKYLLKAIAKVFGIEALDYAMLLIIGRTEPKGIRSVRKYVRRFYTLEDTEQSVKSLFIETERMTQYKESTFFIQSSYENLMKKAFLSWEKERSDEIQKEHAQEVIDLKERLRTTESKNENLQRELEELKLKERKWEQKLEKAEGMAKKEQEIQPTGEQYNPHSNVELNSPGLSQAQSGSLEGELKSKDEDSYASESLESGKPMRRNSNQFVPPNITGSEQGEYEKYMQTGRNNNHAFSAA</sequence>
<feature type="compositionally biased region" description="Polar residues" evidence="4">
    <location>
        <begin position="569"/>
        <end position="580"/>
    </location>
</feature>
<keyword evidence="3" id="KW-0342">GTP-binding</keyword>
<evidence type="ECO:0000256" key="1">
    <source>
        <dbReference type="ARBA" id="ARBA00008535"/>
    </source>
</evidence>
<proteinExistence type="inferred from homology"/>
<dbReference type="InterPro" id="IPR045058">
    <property type="entry name" value="GIMA/IAN/Toc"/>
</dbReference>
<feature type="compositionally biased region" description="Polar residues" evidence="4">
    <location>
        <begin position="545"/>
        <end position="559"/>
    </location>
</feature>
<comment type="similarity">
    <text evidence="1">Belongs to the TRAFAC class TrmE-Era-EngA-EngB-Septin-like GTPase superfamily. AIG1/Toc34/Toc159-like paraseptin GTPase family. IAN subfamily.</text>
</comment>
<evidence type="ECO:0000259" key="5">
    <source>
        <dbReference type="Pfam" id="PF04548"/>
    </source>
</evidence>
<evidence type="ECO:0000256" key="3">
    <source>
        <dbReference type="ARBA" id="ARBA00023134"/>
    </source>
</evidence>
<reference evidence="6" key="1">
    <citation type="submission" date="2023-08" db="EMBL/GenBank/DDBJ databases">
        <title>Chromosome-level Genome Assembly of mud carp (Cirrhinus molitorella).</title>
        <authorList>
            <person name="Liu H."/>
        </authorList>
    </citation>
    <scope>NUCLEOTIDE SEQUENCE</scope>
    <source>
        <strain evidence="6">Prfri</strain>
        <tissue evidence="6">Muscle</tissue>
    </source>
</reference>
<feature type="domain" description="AIG1-type G" evidence="5">
    <location>
        <begin position="270"/>
        <end position="380"/>
    </location>
</feature>
<dbReference type="PANTHER" id="PTHR10903:SF184">
    <property type="entry name" value="GTP-BINDING PROTEIN A"/>
    <property type="match status" value="1"/>
</dbReference>
<keyword evidence="2" id="KW-0547">Nucleotide-binding</keyword>
<evidence type="ECO:0000256" key="2">
    <source>
        <dbReference type="ARBA" id="ARBA00022741"/>
    </source>
</evidence>
<evidence type="ECO:0000313" key="6">
    <source>
        <dbReference type="EMBL" id="KAK2872256.1"/>
    </source>
</evidence>
<feature type="compositionally biased region" description="Basic and acidic residues" evidence="4">
    <location>
        <begin position="106"/>
        <end position="118"/>
    </location>
</feature>
<feature type="compositionally biased region" description="Polar residues" evidence="4">
    <location>
        <begin position="120"/>
        <end position="129"/>
    </location>
</feature>
<dbReference type="Pfam" id="PF04548">
    <property type="entry name" value="AIG1"/>
    <property type="match status" value="1"/>
</dbReference>
<dbReference type="PANTHER" id="PTHR10903">
    <property type="entry name" value="GTPASE, IMAP FAMILY MEMBER-RELATED"/>
    <property type="match status" value="1"/>
</dbReference>
<gene>
    <name evidence="6" type="ORF">Q8A67_022153</name>
</gene>
<feature type="compositionally biased region" description="Polar residues" evidence="4">
    <location>
        <begin position="492"/>
        <end position="519"/>
    </location>
</feature>
<comment type="caution">
    <text evidence="6">The sequence shown here is derived from an EMBL/GenBank/DDBJ whole genome shotgun (WGS) entry which is preliminary data.</text>
</comment>
<feature type="compositionally biased region" description="Basic and acidic residues" evidence="4">
    <location>
        <begin position="175"/>
        <end position="191"/>
    </location>
</feature>
<keyword evidence="7" id="KW-1185">Reference proteome</keyword>
<feature type="region of interest" description="Disordered" evidence="4">
    <location>
        <begin position="106"/>
        <end position="129"/>
    </location>
</feature>
<dbReference type="InterPro" id="IPR006703">
    <property type="entry name" value="G_AIG1"/>
</dbReference>
<feature type="region of interest" description="Disordered" evidence="4">
    <location>
        <begin position="164"/>
        <end position="231"/>
    </location>
</feature>
<evidence type="ECO:0000256" key="4">
    <source>
        <dbReference type="SAM" id="MobiDB-lite"/>
    </source>
</evidence>
<dbReference type="Proteomes" id="UP001187343">
    <property type="component" value="Unassembled WGS sequence"/>
</dbReference>
<feature type="region of interest" description="Disordered" evidence="4">
    <location>
        <begin position="481"/>
        <end position="580"/>
    </location>
</feature>
<accession>A0AA88P187</accession>
<feature type="compositionally biased region" description="Basic and acidic residues" evidence="4">
    <location>
        <begin position="209"/>
        <end position="224"/>
    </location>
</feature>
<dbReference type="Gene3D" id="3.40.50.300">
    <property type="entry name" value="P-loop containing nucleotide triphosphate hydrolases"/>
    <property type="match status" value="1"/>
</dbReference>
<protein>
    <recommendedName>
        <fullName evidence="5">AIG1-type G domain-containing protein</fullName>
    </recommendedName>
</protein>
<feature type="compositionally biased region" description="Basic and acidic residues" evidence="4">
    <location>
        <begin position="481"/>
        <end position="491"/>
    </location>
</feature>